<dbReference type="HAMAP" id="MF_00385">
    <property type="entry name" value="Ribosomal_bS16"/>
    <property type="match status" value="1"/>
</dbReference>
<comment type="subcellular location">
    <subcellularLocation>
        <location evidence="1">Mitochondrion</location>
    </subcellularLocation>
</comment>
<dbReference type="Proteomes" id="UP001634394">
    <property type="component" value="Unassembled WGS sequence"/>
</dbReference>
<dbReference type="NCBIfam" id="TIGR00002">
    <property type="entry name" value="S16"/>
    <property type="match status" value="1"/>
</dbReference>
<reference evidence="8 9" key="1">
    <citation type="submission" date="2024-11" db="EMBL/GenBank/DDBJ databases">
        <title>Chromosome-level genome assembly of the freshwater bivalve Anodonta woodiana.</title>
        <authorList>
            <person name="Chen X."/>
        </authorList>
    </citation>
    <scope>NUCLEOTIDE SEQUENCE [LARGE SCALE GENOMIC DNA]</scope>
    <source>
        <strain evidence="8">MN2024</strain>
        <tissue evidence="8">Gills</tissue>
    </source>
</reference>
<dbReference type="GO" id="GO:0015935">
    <property type="term" value="C:small ribosomal subunit"/>
    <property type="evidence" value="ECO:0007669"/>
    <property type="project" value="UniProtKB-ARBA"/>
</dbReference>
<evidence type="ECO:0000256" key="7">
    <source>
        <dbReference type="ARBA" id="ARBA00035438"/>
    </source>
</evidence>
<sequence>MPSVPDKSTRFMIRLARWGCTNRPFYHIVVLPNRKPRNMRPYDQLGTIDPMTNLYGEVLVSINFDRLKSWLNRGAHLSRPVEHMLGLAGFYPVHPTSYLFAMRNQRKAEKQKAESVKEENKSVGSQS</sequence>
<dbReference type="Pfam" id="PF00886">
    <property type="entry name" value="Ribosomal_S16"/>
    <property type="match status" value="1"/>
</dbReference>
<evidence type="ECO:0000256" key="3">
    <source>
        <dbReference type="ARBA" id="ARBA00022980"/>
    </source>
</evidence>
<evidence type="ECO:0000256" key="5">
    <source>
        <dbReference type="ARBA" id="ARBA00023274"/>
    </source>
</evidence>
<organism evidence="8 9">
    <name type="scientific">Sinanodonta woodiana</name>
    <name type="common">Chinese pond mussel</name>
    <name type="synonym">Anodonta woodiana</name>
    <dbReference type="NCBI Taxonomy" id="1069815"/>
    <lineage>
        <taxon>Eukaryota</taxon>
        <taxon>Metazoa</taxon>
        <taxon>Spiralia</taxon>
        <taxon>Lophotrochozoa</taxon>
        <taxon>Mollusca</taxon>
        <taxon>Bivalvia</taxon>
        <taxon>Autobranchia</taxon>
        <taxon>Heteroconchia</taxon>
        <taxon>Palaeoheterodonta</taxon>
        <taxon>Unionida</taxon>
        <taxon>Unionoidea</taxon>
        <taxon>Unionidae</taxon>
        <taxon>Unioninae</taxon>
        <taxon>Sinanodonta</taxon>
    </lineage>
</organism>
<dbReference type="InterPro" id="IPR000307">
    <property type="entry name" value="Ribosomal_bS16"/>
</dbReference>
<protein>
    <recommendedName>
        <fullName evidence="6">Small ribosomal subunit protein bS16m</fullName>
    </recommendedName>
    <alternativeName>
        <fullName evidence="7">28S ribosomal protein S16, mitochondrial</fullName>
    </alternativeName>
</protein>
<dbReference type="Gene3D" id="3.30.1320.10">
    <property type="match status" value="1"/>
</dbReference>
<keyword evidence="5" id="KW-0687">Ribonucleoprotein</keyword>
<evidence type="ECO:0000256" key="2">
    <source>
        <dbReference type="ARBA" id="ARBA00006668"/>
    </source>
</evidence>
<keyword evidence="4" id="KW-0496">Mitochondrion</keyword>
<evidence type="ECO:0000256" key="6">
    <source>
        <dbReference type="ARBA" id="ARBA00035263"/>
    </source>
</evidence>
<evidence type="ECO:0000313" key="8">
    <source>
        <dbReference type="EMBL" id="KAL3866026.1"/>
    </source>
</evidence>
<dbReference type="AlphaFoldDB" id="A0ABD3VX62"/>
<accession>A0ABD3VX62</accession>
<dbReference type="GO" id="GO:0005743">
    <property type="term" value="C:mitochondrial inner membrane"/>
    <property type="evidence" value="ECO:0007669"/>
    <property type="project" value="UniProtKB-ARBA"/>
</dbReference>
<keyword evidence="9" id="KW-1185">Reference proteome</keyword>
<dbReference type="EMBL" id="JBJQND010000009">
    <property type="protein sequence ID" value="KAL3866026.1"/>
    <property type="molecule type" value="Genomic_DNA"/>
</dbReference>
<dbReference type="PANTHER" id="PTHR12919:SF20">
    <property type="entry name" value="SMALL RIBOSOMAL SUBUNIT PROTEIN BS16M"/>
    <property type="match status" value="1"/>
</dbReference>
<evidence type="ECO:0000313" key="9">
    <source>
        <dbReference type="Proteomes" id="UP001634394"/>
    </source>
</evidence>
<gene>
    <name evidence="8" type="ORF">ACJMK2_043367</name>
</gene>
<comment type="caution">
    <text evidence="8">The sequence shown here is derived from an EMBL/GenBank/DDBJ whole genome shotgun (WGS) entry which is preliminary data.</text>
</comment>
<dbReference type="SUPFAM" id="SSF54565">
    <property type="entry name" value="Ribosomal protein S16"/>
    <property type="match status" value="1"/>
</dbReference>
<dbReference type="InterPro" id="IPR023803">
    <property type="entry name" value="Ribosomal_bS16_dom_sf"/>
</dbReference>
<keyword evidence="3" id="KW-0689">Ribosomal protein</keyword>
<name>A0ABD3VX62_SINWO</name>
<evidence type="ECO:0000256" key="1">
    <source>
        <dbReference type="ARBA" id="ARBA00004173"/>
    </source>
</evidence>
<proteinExistence type="inferred from homology"/>
<comment type="similarity">
    <text evidence="2">Belongs to the bacterial ribosomal protein bS16 family.</text>
</comment>
<dbReference type="GO" id="GO:0005759">
    <property type="term" value="C:mitochondrial matrix"/>
    <property type="evidence" value="ECO:0007669"/>
    <property type="project" value="UniProtKB-ARBA"/>
</dbReference>
<evidence type="ECO:0000256" key="4">
    <source>
        <dbReference type="ARBA" id="ARBA00023128"/>
    </source>
</evidence>
<dbReference type="PANTHER" id="PTHR12919">
    <property type="entry name" value="30S RIBOSOMAL PROTEIN S16"/>
    <property type="match status" value="1"/>
</dbReference>
<dbReference type="FunFam" id="3.30.1320.10:FF:000004">
    <property type="entry name" value="28S ribosomal protein S16, mitochondrial"/>
    <property type="match status" value="1"/>
</dbReference>